<sequence>MRVRGSIRTVPLFRFRLGNNHNQWLDAVVSMLCATTESWCSFPCQCVAEALNPRIVLHLNLHISKSHLVPIPLDSQTTTKFPVKSTMDIDSGAEDDVGKVNDGERAKGKRGKNIMVQPEPLKGRGVWAERER</sequence>
<organism evidence="2 3">
    <name type="scientific">Canavalia gladiata</name>
    <name type="common">Sword bean</name>
    <name type="synonym">Dolichos gladiatus</name>
    <dbReference type="NCBI Taxonomy" id="3824"/>
    <lineage>
        <taxon>Eukaryota</taxon>
        <taxon>Viridiplantae</taxon>
        <taxon>Streptophyta</taxon>
        <taxon>Embryophyta</taxon>
        <taxon>Tracheophyta</taxon>
        <taxon>Spermatophyta</taxon>
        <taxon>Magnoliopsida</taxon>
        <taxon>eudicotyledons</taxon>
        <taxon>Gunneridae</taxon>
        <taxon>Pentapetalae</taxon>
        <taxon>rosids</taxon>
        <taxon>fabids</taxon>
        <taxon>Fabales</taxon>
        <taxon>Fabaceae</taxon>
        <taxon>Papilionoideae</taxon>
        <taxon>50 kb inversion clade</taxon>
        <taxon>NPAAA clade</taxon>
        <taxon>indigoferoid/millettioid clade</taxon>
        <taxon>Phaseoleae</taxon>
        <taxon>Canavalia</taxon>
    </lineage>
</organism>
<name>A0AAN9QRK5_CANGL</name>
<feature type="compositionally biased region" description="Basic and acidic residues" evidence="1">
    <location>
        <begin position="96"/>
        <end position="106"/>
    </location>
</feature>
<feature type="region of interest" description="Disordered" evidence="1">
    <location>
        <begin position="92"/>
        <end position="132"/>
    </location>
</feature>
<dbReference type="Proteomes" id="UP001367508">
    <property type="component" value="Unassembled WGS sequence"/>
</dbReference>
<evidence type="ECO:0000313" key="2">
    <source>
        <dbReference type="EMBL" id="KAK7345364.1"/>
    </source>
</evidence>
<accession>A0AAN9QRK5</accession>
<evidence type="ECO:0000256" key="1">
    <source>
        <dbReference type="SAM" id="MobiDB-lite"/>
    </source>
</evidence>
<proteinExistence type="predicted"/>
<comment type="caution">
    <text evidence="2">The sequence shown here is derived from an EMBL/GenBank/DDBJ whole genome shotgun (WGS) entry which is preliminary data.</text>
</comment>
<dbReference type="EMBL" id="JAYMYQ010000003">
    <property type="protein sequence ID" value="KAK7345364.1"/>
    <property type="molecule type" value="Genomic_DNA"/>
</dbReference>
<evidence type="ECO:0000313" key="3">
    <source>
        <dbReference type="Proteomes" id="UP001367508"/>
    </source>
</evidence>
<protein>
    <submittedName>
        <fullName evidence="2">Uncharacterized protein</fullName>
    </submittedName>
</protein>
<gene>
    <name evidence="2" type="ORF">VNO77_15967</name>
</gene>
<keyword evidence="3" id="KW-1185">Reference proteome</keyword>
<dbReference type="AlphaFoldDB" id="A0AAN9QRK5"/>
<reference evidence="2 3" key="1">
    <citation type="submission" date="2024-01" db="EMBL/GenBank/DDBJ databases">
        <title>The genomes of 5 underutilized Papilionoideae crops provide insights into root nodulation and disease resistanc.</title>
        <authorList>
            <person name="Jiang F."/>
        </authorList>
    </citation>
    <scope>NUCLEOTIDE SEQUENCE [LARGE SCALE GENOMIC DNA]</scope>
    <source>
        <strain evidence="2">LVBAO_FW01</strain>
        <tissue evidence="2">Leaves</tissue>
    </source>
</reference>